<keyword evidence="7" id="KW-1185">Reference proteome</keyword>
<accession>A0A195B778</accession>
<dbReference type="SUPFAM" id="SSF144232">
    <property type="entry name" value="HIT/MYND zinc finger-like"/>
    <property type="match status" value="1"/>
</dbReference>
<sequence length="524" mass="60135">MNPNRIKKGTTIFTGKPFVFTLNSKHRTTRCDNCLKSGKLLKCSSCQYVYYCDRNCQKESWPIHKTECTRLKKVSPKVLPDAARLMARIILKLNQGGAEEVGYYTEKNFRRFKDLMSHYSDIKVDVKRMEHFTMLYGVLSQFLDETFMPNIAELMGIYGRICTNSFNILDINMNTIGVGIYLGASVIDHSCKPNAVVVFEGTTIIVRTLTDLSSLDWSQASIDKIRISYVDLLNSNKDRREELHSSYYFWCDCERCKKEEPMAEVAACPNLSCDSPCSIEADECEKCNTEISVEFKETFREVVDFTAHHLEKMKTMAYLDVSKICLKKQKGIMHKFNIQHVRTLEMAHIAAMNLKCWEDAEFYGKELVPGYLLYYGEIHPLTGLLYLTIGKIQLHLEKPKEALQALTKANTVLTITHGDKHSIMEEELRPLLYQADMESNSANLLAIDIFYEWHVESAEQSALPTLGHRERKKQLLLLLLAVTYDSCLTVRSTTRDPASFHEAWIVLTSSGKCNFTRMFYESSE</sequence>
<evidence type="ECO:0000256" key="3">
    <source>
        <dbReference type="ARBA" id="ARBA00022833"/>
    </source>
</evidence>
<dbReference type="InterPro" id="IPR002893">
    <property type="entry name" value="Znf_MYND"/>
</dbReference>
<dbReference type="STRING" id="520822.A0A195B778"/>
<evidence type="ECO:0000313" key="6">
    <source>
        <dbReference type="EMBL" id="KYM80351.1"/>
    </source>
</evidence>
<evidence type="ECO:0000313" key="7">
    <source>
        <dbReference type="Proteomes" id="UP000078540"/>
    </source>
</evidence>
<gene>
    <name evidence="6" type="ORF">ALC53_09445</name>
</gene>
<proteinExistence type="predicted"/>
<keyword evidence="3" id="KW-0862">Zinc</keyword>
<dbReference type="PANTHER" id="PTHR12197:SF251">
    <property type="entry name" value="EG:BACR7C10.4 PROTEIN"/>
    <property type="match status" value="1"/>
</dbReference>
<dbReference type="AlphaFoldDB" id="A0A195B778"/>
<keyword evidence="1" id="KW-0479">Metal-binding</keyword>
<dbReference type="Gene3D" id="1.25.40.970">
    <property type="match status" value="1"/>
</dbReference>
<dbReference type="InterPro" id="IPR011990">
    <property type="entry name" value="TPR-like_helical_dom_sf"/>
</dbReference>
<protein>
    <submittedName>
        <fullName evidence="6">SET and MYND domain-containing protein 3</fullName>
    </submittedName>
</protein>
<dbReference type="EMBL" id="KQ976574">
    <property type="protein sequence ID" value="KYM80351.1"/>
    <property type="molecule type" value="Genomic_DNA"/>
</dbReference>
<dbReference type="Gene3D" id="6.10.140.2220">
    <property type="match status" value="1"/>
</dbReference>
<dbReference type="Pfam" id="PF01753">
    <property type="entry name" value="zf-MYND"/>
    <property type="match status" value="1"/>
</dbReference>
<keyword evidence="2 4" id="KW-0863">Zinc-finger</keyword>
<dbReference type="InterPro" id="IPR050869">
    <property type="entry name" value="H3K4_H4K5_MeTrfase"/>
</dbReference>
<dbReference type="SUPFAM" id="SSF82199">
    <property type="entry name" value="SET domain"/>
    <property type="match status" value="1"/>
</dbReference>
<dbReference type="InterPro" id="IPR046341">
    <property type="entry name" value="SET_dom_sf"/>
</dbReference>
<name>A0A195B778_9HYME</name>
<dbReference type="Gene3D" id="1.25.40.10">
    <property type="entry name" value="Tetratricopeptide repeat domain"/>
    <property type="match status" value="1"/>
</dbReference>
<dbReference type="Gene3D" id="1.10.220.160">
    <property type="match status" value="1"/>
</dbReference>
<evidence type="ECO:0000256" key="2">
    <source>
        <dbReference type="ARBA" id="ARBA00022771"/>
    </source>
</evidence>
<dbReference type="PROSITE" id="PS50865">
    <property type="entry name" value="ZF_MYND_2"/>
    <property type="match status" value="1"/>
</dbReference>
<dbReference type="Gene3D" id="2.170.270.10">
    <property type="entry name" value="SET domain"/>
    <property type="match status" value="1"/>
</dbReference>
<dbReference type="GO" id="GO:0008270">
    <property type="term" value="F:zinc ion binding"/>
    <property type="evidence" value="ECO:0007669"/>
    <property type="project" value="UniProtKB-KW"/>
</dbReference>
<evidence type="ECO:0000256" key="4">
    <source>
        <dbReference type="PROSITE-ProRule" id="PRU00134"/>
    </source>
</evidence>
<evidence type="ECO:0000259" key="5">
    <source>
        <dbReference type="PROSITE" id="PS50865"/>
    </source>
</evidence>
<organism evidence="6 7">
    <name type="scientific">Atta colombica</name>
    <dbReference type="NCBI Taxonomy" id="520822"/>
    <lineage>
        <taxon>Eukaryota</taxon>
        <taxon>Metazoa</taxon>
        <taxon>Ecdysozoa</taxon>
        <taxon>Arthropoda</taxon>
        <taxon>Hexapoda</taxon>
        <taxon>Insecta</taxon>
        <taxon>Pterygota</taxon>
        <taxon>Neoptera</taxon>
        <taxon>Endopterygota</taxon>
        <taxon>Hymenoptera</taxon>
        <taxon>Apocrita</taxon>
        <taxon>Aculeata</taxon>
        <taxon>Formicoidea</taxon>
        <taxon>Formicidae</taxon>
        <taxon>Myrmicinae</taxon>
        <taxon>Atta</taxon>
    </lineage>
</organism>
<reference evidence="6 7" key="1">
    <citation type="submission" date="2015-09" db="EMBL/GenBank/DDBJ databases">
        <title>Atta colombica WGS genome.</title>
        <authorList>
            <person name="Nygaard S."/>
            <person name="Hu H."/>
            <person name="Boomsma J."/>
            <person name="Zhang G."/>
        </authorList>
    </citation>
    <scope>NUCLEOTIDE SEQUENCE [LARGE SCALE GENOMIC DNA]</scope>
    <source>
        <strain evidence="6">Treedump-2</strain>
        <tissue evidence="6">Whole body</tissue>
    </source>
</reference>
<dbReference type="PANTHER" id="PTHR12197">
    <property type="entry name" value="HISTONE-LYSINE N-METHYLTRANSFERASE SMYD"/>
    <property type="match status" value="1"/>
</dbReference>
<dbReference type="GO" id="GO:0005634">
    <property type="term" value="C:nucleus"/>
    <property type="evidence" value="ECO:0007669"/>
    <property type="project" value="TreeGrafter"/>
</dbReference>
<evidence type="ECO:0000256" key="1">
    <source>
        <dbReference type="ARBA" id="ARBA00022723"/>
    </source>
</evidence>
<feature type="domain" description="MYND-type" evidence="5">
    <location>
        <begin position="31"/>
        <end position="68"/>
    </location>
</feature>
<dbReference type="Proteomes" id="UP000078540">
    <property type="component" value="Unassembled WGS sequence"/>
</dbReference>